<accession>A0ABW7JVX4</accession>
<gene>
    <name evidence="3" type="ORF">ACHIPZ_28720</name>
</gene>
<dbReference type="InterPro" id="IPR041698">
    <property type="entry name" value="Methyltransf_25"/>
</dbReference>
<protein>
    <submittedName>
        <fullName evidence="3">RNA methyltransferase</fullName>
    </submittedName>
</protein>
<name>A0ABW7JVX4_9NOCA</name>
<dbReference type="GO" id="GO:0008168">
    <property type="term" value="F:methyltransferase activity"/>
    <property type="evidence" value="ECO:0007669"/>
    <property type="project" value="UniProtKB-KW"/>
</dbReference>
<reference evidence="3 4" key="1">
    <citation type="submission" date="2024-10" db="EMBL/GenBank/DDBJ databases">
        <authorList>
            <person name="Riesco R."/>
        </authorList>
    </citation>
    <scope>NUCLEOTIDE SEQUENCE [LARGE SCALE GENOMIC DNA]</scope>
    <source>
        <strain evidence="3 4">NCIMB 15449</strain>
    </source>
</reference>
<dbReference type="InterPro" id="IPR048647">
    <property type="entry name" value="RlmA_N"/>
</dbReference>
<dbReference type="GO" id="GO:0032259">
    <property type="term" value="P:methylation"/>
    <property type="evidence" value="ECO:0007669"/>
    <property type="project" value="UniProtKB-KW"/>
</dbReference>
<comment type="caution">
    <text evidence="3">The sequence shown here is derived from an EMBL/GenBank/DDBJ whole genome shotgun (WGS) entry which is preliminary data.</text>
</comment>
<evidence type="ECO:0000259" key="2">
    <source>
        <dbReference type="Pfam" id="PF21302"/>
    </source>
</evidence>
<keyword evidence="3" id="KW-0489">Methyltransferase</keyword>
<dbReference type="Pfam" id="PF21302">
    <property type="entry name" value="Zn_ribbon_RlmA"/>
    <property type="match status" value="1"/>
</dbReference>
<dbReference type="Gene3D" id="3.40.50.150">
    <property type="entry name" value="Vaccinia Virus protein VP39"/>
    <property type="match status" value="1"/>
</dbReference>
<dbReference type="RefSeq" id="WP_395119304.1">
    <property type="nucleotide sequence ID" value="NZ_JBIMSO010000143.1"/>
</dbReference>
<evidence type="ECO:0000313" key="4">
    <source>
        <dbReference type="Proteomes" id="UP001609175"/>
    </source>
</evidence>
<dbReference type="Proteomes" id="UP001609175">
    <property type="component" value="Unassembled WGS sequence"/>
</dbReference>
<dbReference type="SUPFAM" id="SSF53335">
    <property type="entry name" value="S-adenosyl-L-methionine-dependent methyltransferases"/>
    <property type="match status" value="1"/>
</dbReference>
<organism evidence="3 4">
    <name type="scientific">Antrihabitans spumae</name>
    <dbReference type="NCBI Taxonomy" id="3373370"/>
    <lineage>
        <taxon>Bacteria</taxon>
        <taxon>Bacillati</taxon>
        <taxon>Actinomycetota</taxon>
        <taxon>Actinomycetes</taxon>
        <taxon>Mycobacteriales</taxon>
        <taxon>Nocardiaceae</taxon>
        <taxon>Antrihabitans</taxon>
    </lineage>
</organism>
<keyword evidence="3" id="KW-0808">Transferase</keyword>
<proteinExistence type="predicted"/>
<evidence type="ECO:0000259" key="1">
    <source>
        <dbReference type="Pfam" id="PF13649"/>
    </source>
</evidence>
<dbReference type="CDD" id="cd02440">
    <property type="entry name" value="AdoMet_MTases"/>
    <property type="match status" value="1"/>
</dbReference>
<dbReference type="Pfam" id="PF13649">
    <property type="entry name" value="Methyltransf_25"/>
    <property type="match status" value="1"/>
</dbReference>
<dbReference type="PIRSF" id="PIRSF018249">
    <property type="entry name" value="MyrA_prd"/>
    <property type="match status" value="1"/>
</dbReference>
<feature type="domain" description="23S rRNA (guanine(745)-N(1))-methyltransferase N-terminal" evidence="2">
    <location>
        <begin position="10"/>
        <end position="44"/>
    </location>
</feature>
<evidence type="ECO:0000313" key="3">
    <source>
        <dbReference type="EMBL" id="MFH5212156.1"/>
    </source>
</evidence>
<dbReference type="EMBL" id="JBIMSO010000143">
    <property type="protein sequence ID" value="MFH5212156.1"/>
    <property type="molecule type" value="Genomic_DNA"/>
</dbReference>
<sequence>MLADALDLLVCPACGSDLDLEERTVLCQRGHSFDVARQGYVSLLAGAATKLTGDSADMIAARGEFLDAGHFDPIATAVAAAVGEDSDLGNPRILEIGAGTGHYLARSVDMFEDAVGLGVDISKAAARRTARAHPRVASIVADAWQNLPVRTGSCTHALSIFSPRNPDEIRRVLCADGSFVVVTPTQRHLGELIEPLGMVRVDDDKTRRLGESMAGRFDRVDRHAVDFTMELDVAAIAAVVGMGPTARHLTPEQRSERIATLPTPTTVTASVVVATYRPRLAMTSA</sequence>
<dbReference type="InterPro" id="IPR016718">
    <property type="entry name" value="rRNA_m1G-MeTrfase_A_prd"/>
</dbReference>
<dbReference type="InterPro" id="IPR029063">
    <property type="entry name" value="SAM-dependent_MTases_sf"/>
</dbReference>
<feature type="domain" description="Methyltransferase" evidence="1">
    <location>
        <begin position="93"/>
        <end position="171"/>
    </location>
</feature>